<dbReference type="VEuPathDB" id="FungiDB:CTRG_01767"/>
<evidence type="ECO:0000256" key="6">
    <source>
        <dbReference type="SAM" id="SignalP"/>
    </source>
</evidence>
<dbReference type="GO" id="GO:0005199">
    <property type="term" value="F:structural constituent of cell wall"/>
    <property type="evidence" value="ECO:0007669"/>
    <property type="project" value="TreeGrafter"/>
</dbReference>
<dbReference type="OrthoDB" id="4005389at2759"/>
<dbReference type="Pfam" id="PF22799">
    <property type="entry name" value="PIR1-like_C"/>
    <property type="match status" value="1"/>
</dbReference>
<dbReference type="PANTHER" id="PTHR47254">
    <property type="entry name" value="CELL WALL MANNOPROTEIN CIS3-RELATED"/>
    <property type="match status" value="1"/>
</dbReference>
<organism evidence="8 9">
    <name type="scientific">Candida tropicalis (strain ATCC MYA-3404 / T1)</name>
    <name type="common">Yeast</name>
    <dbReference type="NCBI Taxonomy" id="294747"/>
    <lineage>
        <taxon>Eukaryota</taxon>
        <taxon>Fungi</taxon>
        <taxon>Dikarya</taxon>
        <taxon>Ascomycota</taxon>
        <taxon>Saccharomycotina</taxon>
        <taxon>Pichiomycetes</taxon>
        <taxon>Debaryomycetaceae</taxon>
        <taxon>Candida/Lodderomyces clade</taxon>
        <taxon>Candida</taxon>
    </lineage>
</organism>
<reference evidence="8 9" key="1">
    <citation type="journal article" date="2009" name="Nature">
        <title>Evolution of pathogenicity and sexual reproduction in eight Candida genomes.</title>
        <authorList>
            <person name="Butler G."/>
            <person name="Rasmussen M.D."/>
            <person name="Lin M.F."/>
            <person name="Santos M.A."/>
            <person name="Sakthikumar S."/>
            <person name="Munro C.A."/>
            <person name="Rheinbay E."/>
            <person name="Grabherr M."/>
            <person name="Forche A."/>
            <person name="Reedy J.L."/>
            <person name="Agrafioti I."/>
            <person name="Arnaud M.B."/>
            <person name="Bates S."/>
            <person name="Brown A.J."/>
            <person name="Brunke S."/>
            <person name="Costanzo M.C."/>
            <person name="Fitzpatrick D.A."/>
            <person name="de Groot P.W."/>
            <person name="Harris D."/>
            <person name="Hoyer L.L."/>
            <person name="Hube B."/>
            <person name="Klis F.M."/>
            <person name="Kodira C."/>
            <person name="Lennard N."/>
            <person name="Logue M.E."/>
            <person name="Martin R."/>
            <person name="Neiman A.M."/>
            <person name="Nikolaou E."/>
            <person name="Quail M.A."/>
            <person name="Quinn J."/>
            <person name="Santos M.C."/>
            <person name="Schmitzberger F.F."/>
            <person name="Sherlock G."/>
            <person name="Shah P."/>
            <person name="Silverstein K.A."/>
            <person name="Skrzypek M.S."/>
            <person name="Soll D."/>
            <person name="Staggs R."/>
            <person name="Stansfield I."/>
            <person name="Stumpf M.P."/>
            <person name="Sudbery P.E."/>
            <person name="Srikantha T."/>
            <person name="Zeng Q."/>
            <person name="Berman J."/>
            <person name="Berriman M."/>
            <person name="Heitman J."/>
            <person name="Gow N.A."/>
            <person name="Lorenz M.C."/>
            <person name="Birren B.W."/>
            <person name="Kellis M."/>
            <person name="Cuomo C.A."/>
        </authorList>
    </citation>
    <scope>NUCLEOTIDE SEQUENCE [LARGE SCALE GENOMIC DNA]</scope>
    <source>
        <strain evidence="9">ATCC MYA-3404 / T1</strain>
    </source>
</reference>
<feature type="signal peptide" evidence="6">
    <location>
        <begin position="1"/>
        <end position="22"/>
    </location>
</feature>
<keyword evidence="3" id="KW-0964">Secreted</keyword>
<comment type="similarity">
    <text evidence="5">Belongs to the PIR protein family.</text>
</comment>
<evidence type="ECO:0000256" key="3">
    <source>
        <dbReference type="ARBA" id="ARBA00022525"/>
    </source>
</evidence>
<dbReference type="KEGG" id="ctp:CTRG_01767"/>
<evidence type="ECO:0000256" key="5">
    <source>
        <dbReference type="ARBA" id="ARBA00038219"/>
    </source>
</evidence>
<proteinExistence type="inferred from homology"/>
<feature type="domain" description="Cell wall mannoprotein PIR1-like C-terminal" evidence="7">
    <location>
        <begin position="146"/>
        <end position="224"/>
    </location>
</feature>
<dbReference type="GO" id="GO:0031505">
    <property type="term" value="P:fungal-type cell wall organization"/>
    <property type="evidence" value="ECO:0007669"/>
    <property type="project" value="TreeGrafter"/>
</dbReference>
<dbReference type="InterPro" id="IPR051153">
    <property type="entry name" value="Yeast_CWMannoprotein_PIR"/>
</dbReference>
<dbReference type="AlphaFoldDB" id="C5M7D5"/>
<evidence type="ECO:0000256" key="4">
    <source>
        <dbReference type="ARBA" id="ARBA00022729"/>
    </source>
</evidence>
<dbReference type="RefSeq" id="XP_002547460.1">
    <property type="nucleotide sequence ID" value="XM_002547414.1"/>
</dbReference>
<dbReference type="HOGENOM" id="CLU_061202_1_0_1"/>
<dbReference type="EMBL" id="GG692396">
    <property type="protein sequence ID" value="EER34905.1"/>
    <property type="molecule type" value="Genomic_DNA"/>
</dbReference>
<dbReference type="Proteomes" id="UP000002037">
    <property type="component" value="Unassembled WGS sequence"/>
</dbReference>
<dbReference type="STRING" id="294747.C5M7D5"/>
<dbReference type="InterPro" id="IPR054508">
    <property type="entry name" value="PIR1-like_C"/>
</dbReference>
<keyword evidence="4 6" id="KW-0732">Signal</keyword>
<protein>
    <recommendedName>
        <fullName evidence="7">Cell wall mannoprotein PIR1-like C-terminal domain-containing protein</fullName>
    </recommendedName>
</protein>
<comment type="subcellular location">
    <subcellularLocation>
        <location evidence="1">Secreted</location>
        <location evidence="1">Cell wall</location>
    </subcellularLocation>
</comment>
<evidence type="ECO:0000256" key="1">
    <source>
        <dbReference type="ARBA" id="ARBA00004191"/>
    </source>
</evidence>
<sequence length="248" mass="27969">MNMRFVATATILTFNLFRSIQAGIVPIEDCNKCEVDTFDGEFVLAIKELGFDYKNCKFLDLIYEIDDGQLEHGGRQDQLYPISLCKYCSLVDNCGKDCGEDGVVKLKETPKISKRGGATVPEPGCDEPYCKICKDDCIWSFSLCDGILTDKNYATGEIVANHQLQFDKSSQIDAFHTCGFSITYQYGNYLLALNHKTLFWHCKVDDYGLYKIYDKKIGAQCSPVQLIVLQAKQCKKKYDHKSFPASSS</sequence>
<evidence type="ECO:0000313" key="9">
    <source>
        <dbReference type="Proteomes" id="UP000002037"/>
    </source>
</evidence>
<dbReference type="GeneID" id="8300430"/>
<gene>
    <name evidence="8" type="ORF">CTRG_01767</name>
</gene>
<keyword evidence="2" id="KW-0134">Cell wall</keyword>
<accession>C5M7D5</accession>
<dbReference type="GO" id="GO:0009277">
    <property type="term" value="C:fungal-type cell wall"/>
    <property type="evidence" value="ECO:0007669"/>
    <property type="project" value="TreeGrafter"/>
</dbReference>
<evidence type="ECO:0000259" key="7">
    <source>
        <dbReference type="Pfam" id="PF22799"/>
    </source>
</evidence>
<evidence type="ECO:0000313" key="8">
    <source>
        <dbReference type="EMBL" id="EER34905.1"/>
    </source>
</evidence>
<evidence type="ECO:0000256" key="2">
    <source>
        <dbReference type="ARBA" id="ARBA00022512"/>
    </source>
</evidence>
<feature type="chain" id="PRO_5002955057" description="Cell wall mannoprotein PIR1-like C-terminal domain-containing protein" evidence="6">
    <location>
        <begin position="23"/>
        <end position="248"/>
    </location>
</feature>
<dbReference type="PANTHER" id="PTHR47254:SF1">
    <property type="entry name" value="CELL WALL MANNOPROTEIN CIS3-RELATED"/>
    <property type="match status" value="1"/>
</dbReference>
<name>C5M7D5_CANTT</name>
<keyword evidence="9" id="KW-1185">Reference proteome</keyword>